<keyword evidence="5" id="KW-0863">Zinc-finger</keyword>
<keyword evidence="13" id="KW-1185">Reference proteome</keyword>
<dbReference type="PIRSF" id="PIRSF036603">
    <property type="entry name" value="DPol_eta"/>
    <property type="match status" value="1"/>
</dbReference>
<dbReference type="Pfam" id="PF00817">
    <property type="entry name" value="IMS"/>
    <property type="match status" value="1"/>
</dbReference>
<dbReference type="InterPro" id="IPR001126">
    <property type="entry name" value="UmuC"/>
</dbReference>
<evidence type="ECO:0000256" key="6">
    <source>
        <dbReference type="ARBA" id="ARBA00022833"/>
    </source>
</evidence>
<reference evidence="12" key="1">
    <citation type="submission" date="2021-01" db="EMBL/GenBank/DDBJ databases">
        <authorList>
            <consortium name="Genoscope - CEA"/>
            <person name="William W."/>
        </authorList>
    </citation>
    <scope>NUCLEOTIDE SEQUENCE</scope>
</reference>
<keyword evidence="7" id="KW-0234">DNA repair</keyword>
<dbReference type="GO" id="GO:0009314">
    <property type="term" value="P:response to radiation"/>
    <property type="evidence" value="ECO:0007669"/>
    <property type="project" value="TreeGrafter"/>
</dbReference>
<keyword evidence="6" id="KW-0862">Zinc</keyword>
<gene>
    <name evidence="12" type="ORF">PSON_ATCC_30995.1.T0420106</name>
</gene>
<dbReference type="GO" id="GO:0042276">
    <property type="term" value="P:error-prone translesion synthesis"/>
    <property type="evidence" value="ECO:0007669"/>
    <property type="project" value="TreeGrafter"/>
</dbReference>
<evidence type="ECO:0000256" key="9">
    <source>
        <dbReference type="SAM" id="MobiDB-lite"/>
    </source>
</evidence>
<keyword evidence="2" id="KW-0808">Transferase</keyword>
<evidence type="ECO:0000256" key="8">
    <source>
        <dbReference type="ARBA" id="ARBA00023242"/>
    </source>
</evidence>
<protein>
    <recommendedName>
        <fullName evidence="14">UmuC domain-containing protein</fullName>
    </recommendedName>
</protein>
<feature type="region of interest" description="Disordered" evidence="9">
    <location>
        <begin position="474"/>
        <end position="507"/>
    </location>
</feature>
<dbReference type="FunFam" id="3.30.70.270:FF:000211">
    <property type="match status" value="1"/>
</dbReference>
<evidence type="ECO:0000256" key="5">
    <source>
        <dbReference type="ARBA" id="ARBA00022771"/>
    </source>
</evidence>
<evidence type="ECO:0000259" key="10">
    <source>
        <dbReference type="PROSITE" id="PS50173"/>
    </source>
</evidence>
<dbReference type="Proteomes" id="UP000692954">
    <property type="component" value="Unassembled WGS sequence"/>
</dbReference>
<dbReference type="InterPro" id="IPR052230">
    <property type="entry name" value="DNA_polymerase_eta"/>
</dbReference>
<dbReference type="GO" id="GO:0005657">
    <property type="term" value="C:replication fork"/>
    <property type="evidence" value="ECO:0007669"/>
    <property type="project" value="TreeGrafter"/>
</dbReference>
<dbReference type="EMBL" id="CAJJDN010000042">
    <property type="protein sequence ID" value="CAD8081563.1"/>
    <property type="molecule type" value="Genomic_DNA"/>
</dbReference>
<dbReference type="PANTHER" id="PTHR45873">
    <property type="entry name" value="DNA POLYMERASE ETA"/>
    <property type="match status" value="1"/>
</dbReference>
<dbReference type="PROSITE" id="PS51907">
    <property type="entry name" value="ZF_UBZ3"/>
    <property type="match status" value="1"/>
</dbReference>
<dbReference type="GO" id="GO:0005634">
    <property type="term" value="C:nucleus"/>
    <property type="evidence" value="ECO:0007669"/>
    <property type="project" value="UniProtKB-SubCell"/>
</dbReference>
<dbReference type="GO" id="GO:0008270">
    <property type="term" value="F:zinc ion binding"/>
    <property type="evidence" value="ECO:0007669"/>
    <property type="project" value="UniProtKB-KW"/>
</dbReference>
<dbReference type="OrthoDB" id="447129at2759"/>
<evidence type="ECO:0000256" key="7">
    <source>
        <dbReference type="ARBA" id="ARBA00023204"/>
    </source>
</evidence>
<evidence type="ECO:0000313" key="12">
    <source>
        <dbReference type="EMBL" id="CAD8081563.1"/>
    </source>
</evidence>
<feature type="domain" description="UBZ3-type" evidence="11">
    <location>
        <begin position="444"/>
        <end position="478"/>
    </location>
</feature>
<accession>A0A8S1MWV6</accession>
<comment type="caution">
    <text evidence="12">The sequence shown here is derived from an EMBL/GenBank/DDBJ whole genome shotgun (WGS) entry which is preliminary data.</text>
</comment>
<dbReference type="PROSITE" id="PS50173">
    <property type="entry name" value="UMUC"/>
    <property type="match status" value="1"/>
</dbReference>
<name>A0A8S1MWV6_9CILI</name>
<feature type="compositionally biased region" description="Polar residues" evidence="9">
    <location>
        <begin position="488"/>
        <end position="501"/>
    </location>
</feature>
<dbReference type="PANTHER" id="PTHR45873:SF1">
    <property type="entry name" value="DNA POLYMERASE ETA"/>
    <property type="match status" value="1"/>
</dbReference>
<proteinExistence type="predicted"/>
<feature type="domain" description="UmuC" evidence="10">
    <location>
        <begin position="8"/>
        <end position="241"/>
    </location>
</feature>
<dbReference type="GO" id="GO:0003887">
    <property type="term" value="F:DNA-directed DNA polymerase activity"/>
    <property type="evidence" value="ECO:0007669"/>
    <property type="project" value="TreeGrafter"/>
</dbReference>
<dbReference type="GO" id="GO:0006281">
    <property type="term" value="P:DNA repair"/>
    <property type="evidence" value="ECO:0007669"/>
    <property type="project" value="UniProtKB-KW"/>
</dbReference>
<evidence type="ECO:0000256" key="3">
    <source>
        <dbReference type="ARBA" id="ARBA00022723"/>
    </source>
</evidence>
<organism evidence="12 13">
    <name type="scientific">Paramecium sonneborni</name>
    <dbReference type="NCBI Taxonomy" id="65129"/>
    <lineage>
        <taxon>Eukaryota</taxon>
        <taxon>Sar</taxon>
        <taxon>Alveolata</taxon>
        <taxon>Ciliophora</taxon>
        <taxon>Intramacronucleata</taxon>
        <taxon>Oligohymenophorea</taxon>
        <taxon>Peniculida</taxon>
        <taxon>Parameciidae</taxon>
        <taxon>Paramecium</taxon>
    </lineage>
</organism>
<dbReference type="GO" id="GO:0051276">
    <property type="term" value="P:chromosome organization"/>
    <property type="evidence" value="ECO:0007669"/>
    <property type="project" value="UniProtKB-ARBA"/>
</dbReference>
<dbReference type="GO" id="GO:0070987">
    <property type="term" value="P:error-free translesion synthesis"/>
    <property type="evidence" value="ECO:0007669"/>
    <property type="project" value="UniProtKB-ARBA"/>
</dbReference>
<sequence length="507" mass="58858">MNLLLDIYIHIDMDAYYAQAEQKLLKIPDDQPLCARQWNTLIAINYPARAAGIKRGMLSDEALKLCPEVFLPHVETFKISDGKMIFSTIQDKFTQHNQIEEKISLRYYREESKLIFAIIKKFCGHVEKGGTDECYIQVSENELEKIEQNEFVGNLMCNLPQDYKLTEQDILIMKASQLCQQIRDTIYSETQYKCSAGISFNKMLSKLASSTNKPNKQTIILECMLPNCIAEFNIKKIRGFGGKIKHAFIKSEIQTIGQAQKLTLAQLEMLFAEKAQFVFDKLRGYDTEEVKKDSEQKHKSILSLKNIKKTFSRDTIHQSLELIIHDLTMRVTDYFEDTNLIPSVVVLHYHNIEKGSHQKSEPVFLSLPIDSFRIQIEDRVNSILNSIQDSDLFPLVLIGLSCRYFKTMSQGIQNPITSYFKKVIESQEQDKISKIIEEVEKELSPQDYYKCENCQQEILKTLKDEHNDFHIAENLDKEMNPKKRKYKSLNNDNKQQKQVLTQLMKKS</sequence>
<dbReference type="AlphaFoldDB" id="A0A8S1MWV6"/>
<dbReference type="FunFam" id="3.40.1170.60:FF:000008">
    <property type="entry name" value="DNA polymerase eta subunit"/>
    <property type="match status" value="1"/>
</dbReference>
<evidence type="ECO:0000256" key="4">
    <source>
        <dbReference type="ARBA" id="ARBA00022763"/>
    </source>
</evidence>
<keyword evidence="8" id="KW-0539">Nucleus</keyword>
<evidence type="ECO:0000256" key="2">
    <source>
        <dbReference type="ARBA" id="ARBA00022679"/>
    </source>
</evidence>
<evidence type="ECO:0000313" key="13">
    <source>
        <dbReference type="Proteomes" id="UP000692954"/>
    </source>
</evidence>
<evidence type="ECO:0000259" key="11">
    <source>
        <dbReference type="PROSITE" id="PS51907"/>
    </source>
</evidence>
<keyword evidence="4" id="KW-0227">DNA damage</keyword>
<keyword evidence="3" id="KW-0479">Metal-binding</keyword>
<dbReference type="Pfam" id="PF18439">
    <property type="entry name" value="zf_UBZ"/>
    <property type="match status" value="1"/>
</dbReference>
<evidence type="ECO:0008006" key="14">
    <source>
        <dbReference type="Google" id="ProtNLM"/>
    </source>
</evidence>
<dbReference type="InterPro" id="IPR041298">
    <property type="entry name" value="UBZ3"/>
</dbReference>
<dbReference type="GO" id="GO:0035861">
    <property type="term" value="C:site of double-strand break"/>
    <property type="evidence" value="ECO:0007669"/>
    <property type="project" value="TreeGrafter"/>
</dbReference>
<evidence type="ECO:0000256" key="1">
    <source>
        <dbReference type="ARBA" id="ARBA00004123"/>
    </source>
</evidence>
<comment type="subcellular location">
    <subcellularLocation>
        <location evidence="1">Nucleus</location>
    </subcellularLocation>
</comment>